<evidence type="ECO:0000313" key="2">
    <source>
        <dbReference type="EMBL" id="SDD63603.1"/>
    </source>
</evidence>
<keyword evidence="1" id="KW-0472">Membrane</keyword>
<keyword evidence="3" id="KW-1185">Reference proteome</keyword>
<protein>
    <submittedName>
        <fullName evidence="2">Uncharacterized membrane protein YesL</fullName>
    </submittedName>
</protein>
<feature type="transmembrane region" description="Helical" evidence="1">
    <location>
        <begin position="80"/>
        <end position="101"/>
    </location>
</feature>
<dbReference type="EMBL" id="FMYH01000009">
    <property type="protein sequence ID" value="SDD63603.1"/>
    <property type="molecule type" value="Genomic_DNA"/>
</dbReference>
<feature type="transmembrane region" description="Helical" evidence="1">
    <location>
        <begin position="25"/>
        <end position="49"/>
    </location>
</feature>
<keyword evidence="1" id="KW-0812">Transmembrane</keyword>
<gene>
    <name evidence="2" type="ORF">SAMN05216410_3607</name>
</gene>
<organism evidence="2 3">
    <name type="scientific">Sanguibacter gelidistatuariae</name>
    <dbReference type="NCBI Taxonomy" id="1814289"/>
    <lineage>
        <taxon>Bacteria</taxon>
        <taxon>Bacillati</taxon>
        <taxon>Actinomycetota</taxon>
        <taxon>Actinomycetes</taxon>
        <taxon>Micrococcales</taxon>
        <taxon>Sanguibacteraceae</taxon>
        <taxon>Sanguibacter</taxon>
    </lineage>
</organism>
<dbReference type="AlphaFoldDB" id="A0A1G6WD36"/>
<dbReference type="OrthoDB" id="5117078at2"/>
<reference evidence="2 3" key="1">
    <citation type="submission" date="2016-09" db="EMBL/GenBank/DDBJ databases">
        <authorList>
            <person name="Capua I."/>
            <person name="De Benedictis P."/>
            <person name="Joannis T."/>
            <person name="Lombin L.H."/>
            <person name="Cattoli G."/>
        </authorList>
    </citation>
    <scope>NUCLEOTIDE SEQUENCE [LARGE SCALE GENOMIC DNA]</scope>
    <source>
        <strain evidence="2 3">ISLP-3</strain>
    </source>
</reference>
<keyword evidence="1" id="KW-1133">Transmembrane helix</keyword>
<feature type="transmembrane region" description="Helical" evidence="1">
    <location>
        <begin position="161"/>
        <end position="180"/>
    </location>
</feature>
<dbReference type="Pfam" id="PF04854">
    <property type="entry name" value="DUF624"/>
    <property type="match status" value="1"/>
</dbReference>
<dbReference type="Proteomes" id="UP000199039">
    <property type="component" value="Unassembled WGS sequence"/>
</dbReference>
<name>A0A1G6WD36_9MICO</name>
<accession>A0A1G6WD36</accession>
<evidence type="ECO:0000256" key="1">
    <source>
        <dbReference type="SAM" id="Phobius"/>
    </source>
</evidence>
<dbReference type="RefSeq" id="WP_093186049.1">
    <property type="nucleotide sequence ID" value="NZ_FMYH01000009.1"/>
</dbReference>
<dbReference type="STRING" id="1814289.SAMN05216410_3607"/>
<sequence>MSVVTAPRRRWEHKLLTILSYPANLMFAGVAAAILSLGVVTALPAAIAASRAMSLWLRDGEDAVFTTTFKEFAATWRRSLPLGVASVVIVLVLSANTVFLWGRAGSGADGPALLLGAATAVLGCAGALVLLALPVATTRSPDGDRRSWLIESAYLVARRPLRSVILLGIVVAVAATFYLLPTLVPFVGISIPVYLALVTFGHGPVNELP</sequence>
<proteinExistence type="predicted"/>
<evidence type="ECO:0000313" key="3">
    <source>
        <dbReference type="Proteomes" id="UP000199039"/>
    </source>
</evidence>
<dbReference type="InterPro" id="IPR006938">
    <property type="entry name" value="DUF624"/>
</dbReference>
<feature type="transmembrane region" description="Helical" evidence="1">
    <location>
        <begin position="113"/>
        <end position="136"/>
    </location>
</feature>